<dbReference type="InterPro" id="IPR009769">
    <property type="entry name" value="EDR2_C"/>
</dbReference>
<dbReference type="SUPFAM" id="SSF82649">
    <property type="entry name" value="SufE/NifU"/>
    <property type="match status" value="1"/>
</dbReference>
<feature type="compositionally biased region" description="Low complexity" evidence="3">
    <location>
        <begin position="691"/>
        <end position="703"/>
    </location>
</feature>
<evidence type="ECO:0000259" key="5">
    <source>
        <dbReference type="PROSITE" id="PS50848"/>
    </source>
</evidence>
<comment type="subcellular location">
    <subcellularLocation>
        <location evidence="1">Endoplasmic reticulum</location>
    </subcellularLocation>
</comment>
<feature type="compositionally biased region" description="Polar residues" evidence="3">
    <location>
        <begin position="301"/>
        <end position="315"/>
    </location>
</feature>
<reference evidence="6 7" key="1">
    <citation type="journal article" date="2015" name="Plant Cell">
        <title>Oil accumulation by the oleaginous diatom Fistulifera solaris as revealed by the genome and transcriptome.</title>
        <authorList>
            <person name="Tanaka T."/>
            <person name="Maeda Y."/>
            <person name="Veluchamy A."/>
            <person name="Tanaka M."/>
            <person name="Abida H."/>
            <person name="Marechal E."/>
            <person name="Bowler C."/>
            <person name="Muto M."/>
            <person name="Sunaga Y."/>
            <person name="Tanaka M."/>
            <person name="Yoshino T."/>
            <person name="Taniguchi T."/>
            <person name="Fukuda Y."/>
            <person name="Nemoto M."/>
            <person name="Matsumoto M."/>
            <person name="Wong P.S."/>
            <person name="Aburatani S."/>
            <person name="Fujibuchi W."/>
        </authorList>
    </citation>
    <scope>NUCLEOTIDE SEQUENCE [LARGE SCALE GENOMIC DNA]</scope>
    <source>
        <strain evidence="6 7">JPCC DA0580</strain>
    </source>
</reference>
<dbReference type="InParanoid" id="A0A1Z5J8W9"/>
<dbReference type="Pfam" id="PF01852">
    <property type="entry name" value="START"/>
    <property type="match status" value="1"/>
</dbReference>
<dbReference type="PROSITE" id="PS50848">
    <property type="entry name" value="START"/>
    <property type="match status" value="1"/>
</dbReference>
<dbReference type="Pfam" id="PF02657">
    <property type="entry name" value="SufE"/>
    <property type="match status" value="1"/>
</dbReference>
<feature type="domain" description="START" evidence="5">
    <location>
        <begin position="1516"/>
        <end position="1747"/>
    </location>
</feature>
<feature type="compositionally biased region" description="Polar residues" evidence="3">
    <location>
        <begin position="626"/>
        <end position="635"/>
    </location>
</feature>
<feature type="compositionally biased region" description="Basic and acidic residues" evidence="3">
    <location>
        <begin position="955"/>
        <end position="966"/>
    </location>
</feature>
<feature type="compositionally biased region" description="Basic and acidic residues" evidence="3">
    <location>
        <begin position="1125"/>
        <end position="1135"/>
    </location>
</feature>
<dbReference type="CDD" id="cd00177">
    <property type="entry name" value="START"/>
    <property type="match status" value="1"/>
</dbReference>
<dbReference type="GO" id="GO:0008289">
    <property type="term" value="F:lipid binding"/>
    <property type="evidence" value="ECO:0007669"/>
    <property type="project" value="InterPro"/>
</dbReference>
<evidence type="ECO:0000313" key="7">
    <source>
        <dbReference type="Proteomes" id="UP000198406"/>
    </source>
</evidence>
<dbReference type="PANTHER" id="PTHR12136">
    <property type="entry name" value="ENHANCED DISEASE RESISTANCE-RELATED"/>
    <property type="match status" value="1"/>
</dbReference>
<dbReference type="Gene3D" id="3.30.530.20">
    <property type="match status" value="1"/>
</dbReference>
<feature type="compositionally biased region" description="Polar residues" evidence="3">
    <location>
        <begin position="816"/>
        <end position="862"/>
    </location>
</feature>
<dbReference type="InterPro" id="IPR023393">
    <property type="entry name" value="START-like_dom_sf"/>
</dbReference>
<name>A0A1Z5J8W9_FISSO</name>
<dbReference type="Gene3D" id="2.30.29.30">
    <property type="entry name" value="Pleckstrin-homology domain (PH domain)/Phosphotyrosine-binding domain (PTB)"/>
    <property type="match status" value="1"/>
</dbReference>
<dbReference type="InterPro" id="IPR001849">
    <property type="entry name" value="PH_domain"/>
</dbReference>
<dbReference type="InterPro" id="IPR003808">
    <property type="entry name" value="Fe-S_metab-assoc_dom"/>
</dbReference>
<dbReference type="GO" id="GO:0005783">
    <property type="term" value="C:endoplasmic reticulum"/>
    <property type="evidence" value="ECO:0007669"/>
    <property type="project" value="UniProtKB-SubCell"/>
</dbReference>
<evidence type="ECO:0000256" key="2">
    <source>
        <dbReference type="ARBA" id="ARBA00022824"/>
    </source>
</evidence>
<dbReference type="SMART" id="SM00233">
    <property type="entry name" value="PH"/>
    <property type="match status" value="1"/>
</dbReference>
<keyword evidence="2" id="KW-0256">Endoplasmic reticulum</keyword>
<feature type="compositionally biased region" description="Polar residues" evidence="3">
    <location>
        <begin position="426"/>
        <end position="437"/>
    </location>
</feature>
<protein>
    <recommendedName>
        <fullName evidence="5">START domain-containing protein</fullName>
    </recommendedName>
</protein>
<feature type="compositionally biased region" description="Polar residues" evidence="3">
    <location>
        <begin position="577"/>
        <end position="612"/>
    </location>
</feature>
<gene>
    <name evidence="6" type="ORF">FisN_3Lh619</name>
</gene>
<feature type="compositionally biased region" description="Polar residues" evidence="3">
    <location>
        <begin position="743"/>
        <end position="760"/>
    </location>
</feature>
<dbReference type="Gene3D" id="3.90.1010.10">
    <property type="match status" value="1"/>
</dbReference>
<feature type="compositionally biased region" description="Polar residues" evidence="3">
    <location>
        <begin position="870"/>
        <end position="881"/>
    </location>
</feature>
<dbReference type="Proteomes" id="UP000198406">
    <property type="component" value="Unassembled WGS sequence"/>
</dbReference>
<dbReference type="SUPFAM" id="SSF55961">
    <property type="entry name" value="Bet v1-like"/>
    <property type="match status" value="1"/>
</dbReference>
<dbReference type="InterPro" id="IPR045096">
    <property type="entry name" value="EDR2-like"/>
</dbReference>
<feature type="chain" id="PRO_5012170525" description="START domain-containing protein" evidence="4">
    <location>
        <begin position="21"/>
        <end position="1995"/>
    </location>
</feature>
<evidence type="ECO:0000256" key="3">
    <source>
        <dbReference type="SAM" id="MobiDB-lite"/>
    </source>
</evidence>
<feature type="compositionally biased region" description="Low complexity" evidence="3">
    <location>
        <begin position="357"/>
        <end position="367"/>
    </location>
</feature>
<feature type="compositionally biased region" description="Low complexity" evidence="3">
    <location>
        <begin position="215"/>
        <end position="231"/>
    </location>
</feature>
<evidence type="ECO:0000313" key="6">
    <source>
        <dbReference type="EMBL" id="GAX10399.1"/>
    </source>
</evidence>
<keyword evidence="4" id="KW-0732">Signal</keyword>
<feature type="compositionally biased region" description="Polar residues" evidence="3">
    <location>
        <begin position="642"/>
        <end position="664"/>
    </location>
</feature>
<dbReference type="SUPFAM" id="SSF50729">
    <property type="entry name" value="PH domain-like"/>
    <property type="match status" value="1"/>
</dbReference>
<evidence type="ECO:0000256" key="4">
    <source>
        <dbReference type="SAM" id="SignalP"/>
    </source>
</evidence>
<keyword evidence="7" id="KW-1185">Reference proteome</keyword>
<feature type="compositionally biased region" description="Basic and acidic residues" evidence="3">
    <location>
        <begin position="1153"/>
        <end position="1185"/>
    </location>
</feature>
<organism evidence="6 7">
    <name type="scientific">Fistulifera solaris</name>
    <name type="common">Oleaginous diatom</name>
    <dbReference type="NCBI Taxonomy" id="1519565"/>
    <lineage>
        <taxon>Eukaryota</taxon>
        <taxon>Sar</taxon>
        <taxon>Stramenopiles</taxon>
        <taxon>Ochrophyta</taxon>
        <taxon>Bacillariophyta</taxon>
        <taxon>Bacillariophyceae</taxon>
        <taxon>Bacillariophycidae</taxon>
        <taxon>Naviculales</taxon>
        <taxon>Naviculaceae</taxon>
        <taxon>Fistulifera</taxon>
    </lineage>
</organism>
<feature type="region of interest" description="Disordered" evidence="3">
    <location>
        <begin position="186"/>
        <end position="1202"/>
    </location>
</feature>
<dbReference type="InterPro" id="IPR002913">
    <property type="entry name" value="START_lipid-bd_dom"/>
</dbReference>
<comment type="caution">
    <text evidence="6">The sequence shown here is derived from an EMBL/GenBank/DDBJ whole genome shotgun (WGS) entry which is preliminary data.</text>
</comment>
<sequence length="1995" mass="216692">MRTSPLCVLCLAATHSFSSAFILKNHIAVIPSATWQPLKAEALQDAVKDAFAYFSQLSPEEVRSDLKQRGEWYELAQFPTEVLVTPQTSVKGCSSHVSIQTGLYQENGEWIIFRFQGDTDATVLRGLIQILSDITQDVPIDEVMSLPPYQIGNALGLQSTLSQSDSNDMGAVWSALQQQIKETLYGSNEDSDYEPSTMGTSIPGAGSSKPAVKKGWSPGSGSSSQSSTSGSAPPFAIWDPTSASAQSSPSSSPPSSSPSDRLSRLDRLSSPSNPKFADGAEVDASANKAPWDNWVPPPPQNSQTTSFDSPSTLGTSIPEAGSSKSATKKGWGPGSSTSSDNIQAKASGSAPPFAIWDPTSASTQSSPSPSPPSASPSDRLSRLDRLSSPSTPKFADGAEVDTSANKAPWDNWVPPPPQNTQSSSSDAPSTMGTSIPGASSAKPAVKKGWGPGSGNSSSNENKESSTAGSAPPFAIWDPTSASAQSSASPSPPSSSPSDRLSRLDRLSSPSTPKVADGAEVDASANKAPWDNWTPPPQNTDSAQSTFTSSRTRSDGTSSSSERLSRVDRMSSSSSNNFNGAQSDVVASTPSFVKSSRWNAAGNSGRSVGSSDTEPPLGPAFGIETAPKSSWKSDPTTIGFKPLTSSERPPWENGSSRPPQTSLNPLSGKAPEQRWNDSPAKKDNLQPQEVTSSSFKASSSGSAGNFVQNSRKVYDSIPKNDTSKGSFLGPDFVESDRYKIKNPADSSRSVPSTPWRTPSGSSAGGARLDPLYPNSPGTSSVWKASDGIDPLPFTPKNLQTPGVSSVNNPFSPGGVGPQNTFLSTPWTGSTPSTAGTERVTLQPQNFSPASGTMSSWTGSTPSRGSPVGPFQDNTRWSPQNDRASWEPSAFPTKLGDFTTEVNRKPRGQSVRGSGYRSVDQRDRPQSGYREREPYRGRPQEYSAREYTQANTPFDAEVLKDTGSERRARGGSASETRGAPSGPFADRDAGWSSPSGQAKSGIDPVADESNGEKDFSTYFQKKNRPPRPRTYLDIVTGNYERATIESQSPSKGDKDTASKSTTRAASGRGADRLNSEPRGSSTPKSPYRGAEQKTRNVNEPGYETSRVPLTEDGPQSPFRSSPQGARDLNEPRYETRRPPFGGAGQAAQDPNEPGYETRRSPFNENASRSRSEGYRSPPRRPDQKPYVDRIIPTRPYSSEGPPYSPYEGGRMNDDRWQQRGSRIPPPVPSEYYDYRVYKMAEPLDLEDDIVLDGEMLKKSRNWLEPYIPRRFVLHSDNSLRYYSTTNGKLKGIIDLSNCEVSELYVSKHKDLIYCLRITSFEVEDDGGDDSSVELELTPSFEGSFDLSPKSPKNRRRRSAKLDNELFVQDGHNRSKSQRSIHVEGPTGNISQQQAQEEELLRDYRTNKKMRIRRSRKRIWQGTKIAAAAGGTAAIAVATAGIGLVAGLVFVGAAAAGGGSAAVGLGESVTGEKKKEIVIASSEYETANAWRKCIIASQESLCVQQSTWGQLFATDGRKARNALLQTAKQPSRRDQAWSQQEQYAWRLLHGGWSSAFSGVSALRIYREERIGIEQQKFRSCFRSTISLDGKACAPIKSHEVLNTSAVDAFLCLMSLGCVASFDHKQLLENKSAYLLTFRIVEAVDDNTDIIHMVLSPLFLFPSWTAPRDFCLYRYWRLEEDGSYVICYESVEHSDCPLEDFFVRAEMHKVFTIAPHKKTFTSRRSVPRPNECLVTAFIQVDPRGWVPTTPLPMLSWQSYAEAFGVAMLSQLVNIRDAIDMDRFVPCARDEPVAMLSFHPSSQHGIAQARSDDHDEGDEARDDLQNYDFTFSTQEYASASKFAGLASTPMPLTRNSWAEPDSNSFRVRGKHYKDDGQKINAGPSIGRLVAVDLVSVDQPLYSGFCVHPRERVQMALSAEAELKAKGLKSDMPPFVFVVNIVIPGPPYYHGVFYYAIDDMGLINGEDGTPSSKLCNEFFFGTSDESYVSYTSKVAGFSRSS</sequence>
<dbReference type="Pfam" id="PF07059">
    <property type="entry name" value="EDR2_C"/>
    <property type="match status" value="1"/>
</dbReference>
<feature type="compositionally biased region" description="Polar residues" evidence="3">
    <location>
        <begin position="334"/>
        <end position="346"/>
    </location>
</feature>
<feature type="compositionally biased region" description="Low complexity" evidence="3">
    <location>
        <begin position="477"/>
        <end position="488"/>
    </location>
</feature>
<dbReference type="OrthoDB" id="9970435at2759"/>
<proteinExistence type="predicted"/>
<dbReference type="PANTHER" id="PTHR12136:SF41">
    <property type="entry name" value="PLECKSTRIN HOMOLOGY (PH) AND LIPID-BINDING START DOMAINS-CONTAINING PROTEIN"/>
    <property type="match status" value="1"/>
</dbReference>
<evidence type="ECO:0000256" key="1">
    <source>
        <dbReference type="ARBA" id="ARBA00004240"/>
    </source>
</evidence>
<feature type="compositionally biased region" description="Basic and acidic residues" evidence="3">
    <location>
        <begin position="917"/>
        <end position="937"/>
    </location>
</feature>
<accession>A0A1Z5J8W9</accession>
<dbReference type="InterPro" id="IPR011993">
    <property type="entry name" value="PH-like_dom_sf"/>
</dbReference>
<dbReference type="EMBL" id="BDSP01000016">
    <property type="protein sequence ID" value="GAX10399.1"/>
    <property type="molecule type" value="Genomic_DNA"/>
</dbReference>
<feature type="compositionally biased region" description="Polar residues" evidence="3">
    <location>
        <begin position="795"/>
        <end position="809"/>
    </location>
</feature>
<feature type="compositionally biased region" description="Low complexity" evidence="3">
    <location>
        <begin position="541"/>
        <end position="561"/>
    </location>
</feature>
<feature type="compositionally biased region" description="Basic and acidic residues" evidence="3">
    <location>
        <begin position="670"/>
        <end position="683"/>
    </location>
</feature>
<feature type="compositionally biased region" description="Low complexity" evidence="3">
    <location>
        <begin position="1193"/>
        <end position="1202"/>
    </location>
</feature>
<feature type="signal peptide" evidence="4">
    <location>
        <begin position="1"/>
        <end position="20"/>
    </location>
</feature>
<feature type="region of interest" description="Disordered" evidence="3">
    <location>
        <begin position="1340"/>
        <end position="1393"/>
    </location>
</feature>